<reference evidence="2" key="1">
    <citation type="submission" date="2020-08" db="EMBL/GenBank/DDBJ databases">
        <title>Multicomponent nature underlies the extraordinary mechanical properties of spider dragline silk.</title>
        <authorList>
            <person name="Kono N."/>
            <person name="Nakamura H."/>
            <person name="Mori M."/>
            <person name="Yoshida Y."/>
            <person name="Ohtoshi R."/>
            <person name="Malay A.D."/>
            <person name="Moran D.A.P."/>
            <person name="Tomita M."/>
            <person name="Numata K."/>
            <person name="Arakawa K."/>
        </authorList>
    </citation>
    <scope>NUCLEOTIDE SEQUENCE</scope>
</reference>
<organism evidence="2 3">
    <name type="scientific">Nephila pilipes</name>
    <name type="common">Giant wood spider</name>
    <name type="synonym">Nephila maculata</name>
    <dbReference type="NCBI Taxonomy" id="299642"/>
    <lineage>
        <taxon>Eukaryota</taxon>
        <taxon>Metazoa</taxon>
        <taxon>Ecdysozoa</taxon>
        <taxon>Arthropoda</taxon>
        <taxon>Chelicerata</taxon>
        <taxon>Arachnida</taxon>
        <taxon>Araneae</taxon>
        <taxon>Araneomorphae</taxon>
        <taxon>Entelegynae</taxon>
        <taxon>Araneoidea</taxon>
        <taxon>Nephilidae</taxon>
        <taxon>Nephila</taxon>
    </lineage>
</organism>
<accession>A0A8X6MUM5</accession>
<evidence type="ECO:0000313" key="2">
    <source>
        <dbReference type="EMBL" id="GFS78800.1"/>
    </source>
</evidence>
<feature type="region of interest" description="Disordered" evidence="1">
    <location>
        <begin position="46"/>
        <end position="68"/>
    </location>
</feature>
<dbReference type="AlphaFoldDB" id="A0A8X6MUM5"/>
<proteinExistence type="predicted"/>
<keyword evidence="3" id="KW-1185">Reference proteome</keyword>
<gene>
    <name evidence="2" type="ORF">NPIL_70961</name>
</gene>
<dbReference type="Proteomes" id="UP000887013">
    <property type="component" value="Unassembled WGS sequence"/>
</dbReference>
<name>A0A8X6MUM5_NEPPI</name>
<feature type="compositionally biased region" description="Basic residues" evidence="1">
    <location>
        <begin position="55"/>
        <end position="65"/>
    </location>
</feature>
<evidence type="ECO:0000313" key="3">
    <source>
        <dbReference type="Proteomes" id="UP000887013"/>
    </source>
</evidence>
<evidence type="ECO:0000256" key="1">
    <source>
        <dbReference type="SAM" id="MobiDB-lite"/>
    </source>
</evidence>
<sequence length="100" mass="11709">MILLRDVKKSGSKDLWRVLHQERSYLQLGHLIAAFTRRYLALRREQSPSSGLQQKSKRKATTKNSRRVEDSCARSRIECRQQCLTQHQNHLFSVGRGLFL</sequence>
<protein>
    <submittedName>
        <fullName evidence="2">Uncharacterized protein</fullName>
    </submittedName>
</protein>
<comment type="caution">
    <text evidence="2">The sequence shown here is derived from an EMBL/GenBank/DDBJ whole genome shotgun (WGS) entry which is preliminary data.</text>
</comment>
<dbReference type="EMBL" id="BMAW01097260">
    <property type="protein sequence ID" value="GFS78800.1"/>
    <property type="molecule type" value="Genomic_DNA"/>
</dbReference>